<reference evidence="3" key="1">
    <citation type="submission" date="2024-04" db="EMBL/GenBank/DDBJ databases">
        <title>Phylogenomic analyses of a clade within the roseobacter group suggest taxonomic reassignments of species of the genera Aestuariivita, Citreicella, Loktanella, Nautella, Pelagibaca, Ruegeria, Thalassobius, Thiobacimonas and Tropicibacter, and the proposal o.</title>
        <authorList>
            <person name="Jeon C.O."/>
        </authorList>
    </citation>
    <scope>NUCLEOTIDE SEQUENCE [LARGE SCALE GENOMIC DNA]</scope>
    <source>
        <strain evidence="3">SS1-5</strain>
    </source>
</reference>
<evidence type="ECO:0000313" key="3">
    <source>
        <dbReference type="Proteomes" id="UP001470809"/>
    </source>
</evidence>
<name>A0AAN0MAC8_9RHOB</name>
<feature type="transmembrane region" description="Helical" evidence="1">
    <location>
        <begin position="21"/>
        <end position="39"/>
    </location>
</feature>
<accession>A0AAN0MAC8</accession>
<feature type="transmembrane region" description="Helical" evidence="1">
    <location>
        <begin position="45"/>
        <end position="66"/>
    </location>
</feature>
<keyword evidence="1" id="KW-1133">Transmembrane helix</keyword>
<dbReference type="RefSeq" id="WP_342076910.1">
    <property type="nucleotide sequence ID" value="NZ_CP151767.2"/>
</dbReference>
<proteinExistence type="predicted"/>
<protein>
    <submittedName>
        <fullName evidence="2">Uncharacterized protein</fullName>
    </submittedName>
</protein>
<organism evidence="2 3">
    <name type="scientific">Yoonia rhodophyticola</name>
    <dbReference type="NCBI Taxonomy" id="3137370"/>
    <lineage>
        <taxon>Bacteria</taxon>
        <taxon>Pseudomonadati</taxon>
        <taxon>Pseudomonadota</taxon>
        <taxon>Alphaproteobacteria</taxon>
        <taxon>Rhodobacterales</taxon>
        <taxon>Paracoccaceae</taxon>
        <taxon>Yoonia</taxon>
    </lineage>
</organism>
<evidence type="ECO:0000256" key="1">
    <source>
        <dbReference type="SAM" id="Phobius"/>
    </source>
</evidence>
<evidence type="ECO:0000313" key="2">
    <source>
        <dbReference type="EMBL" id="WZU67600.1"/>
    </source>
</evidence>
<dbReference type="AlphaFoldDB" id="A0AAN0MAC8"/>
<gene>
    <name evidence="2" type="ORF">AABB31_22260</name>
</gene>
<dbReference type="EMBL" id="CP151767">
    <property type="protein sequence ID" value="WZU67600.1"/>
    <property type="molecule type" value="Genomic_DNA"/>
</dbReference>
<keyword evidence="1" id="KW-0472">Membrane</keyword>
<reference evidence="2 3" key="2">
    <citation type="submission" date="2024-08" db="EMBL/GenBank/DDBJ databases">
        <title>Phylogenomic analyses of a clade within the roseobacter group suggest taxonomic reassignments of species of the genera Aestuariivita, Citreicella, Loktanella, Nautella, Pelagibaca, Ruegeria, Thalassobius, Thiobacimonas and Tropicibacter, and the proposal o.</title>
        <authorList>
            <person name="Jeon C.O."/>
        </authorList>
    </citation>
    <scope>NUCLEOTIDE SEQUENCE [LARGE SCALE GENOMIC DNA]</scope>
    <source>
        <strain evidence="2 3">SS1-5</strain>
    </source>
</reference>
<dbReference type="KEGG" id="yrh:AABB31_22260"/>
<keyword evidence="3" id="KW-1185">Reference proteome</keyword>
<dbReference type="Proteomes" id="UP001470809">
    <property type="component" value="Chromosome"/>
</dbReference>
<sequence>MTGFFKGLLRLSGRVVAEVGKIVIGGVLVLLGFVAVIYGQSIDGMIVAGMITGIGIIMMFVGFFLCMKHFV</sequence>
<keyword evidence="1" id="KW-0812">Transmembrane</keyword>